<keyword evidence="9" id="KW-0325">Glycoprotein</keyword>
<dbReference type="InterPro" id="IPR017937">
    <property type="entry name" value="Thioredoxin_CS"/>
</dbReference>
<dbReference type="SUPFAM" id="SSF81324">
    <property type="entry name" value="Voltage-gated potassium channels"/>
    <property type="match status" value="4"/>
</dbReference>
<dbReference type="Gene3D" id="1.25.40.10">
    <property type="entry name" value="Tetratricopeptide repeat domain"/>
    <property type="match status" value="1"/>
</dbReference>
<feature type="transmembrane region" description="Helical" evidence="13">
    <location>
        <begin position="540"/>
        <end position="568"/>
    </location>
</feature>
<dbReference type="InterPro" id="IPR036249">
    <property type="entry name" value="Thioredoxin-like_sf"/>
</dbReference>
<dbReference type="Pfam" id="PF00085">
    <property type="entry name" value="Thioredoxin"/>
    <property type="match status" value="1"/>
</dbReference>
<feature type="transmembrane region" description="Helical" evidence="13">
    <location>
        <begin position="1055"/>
        <end position="1078"/>
    </location>
</feature>
<keyword evidence="8 13" id="KW-0472">Membrane</keyword>
<feature type="region of interest" description="Disordered" evidence="12">
    <location>
        <begin position="1"/>
        <end position="23"/>
    </location>
</feature>
<dbReference type="InterPro" id="IPR013766">
    <property type="entry name" value="Thioredoxin_domain"/>
</dbReference>
<feature type="transmembrane region" description="Helical" evidence="13">
    <location>
        <begin position="849"/>
        <end position="870"/>
    </location>
</feature>
<dbReference type="Pfam" id="PF14561">
    <property type="entry name" value="TPR_20"/>
    <property type="match status" value="1"/>
</dbReference>
<feature type="compositionally biased region" description="Low complexity" evidence="12">
    <location>
        <begin position="737"/>
        <end position="751"/>
    </location>
</feature>
<keyword evidence="10 15" id="KW-0407">Ion channel</keyword>
<dbReference type="InterPro" id="IPR005821">
    <property type="entry name" value="Ion_trans_dom"/>
</dbReference>
<feature type="transmembrane region" description="Helical" evidence="13">
    <location>
        <begin position="820"/>
        <end position="837"/>
    </location>
</feature>
<evidence type="ECO:0000313" key="15">
    <source>
        <dbReference type="EMBL" id="KOO21976.1"/>
    </source>
</evidence>
<dbReference type="GO" id="GO:0022843">
    <property type="term" value="F:voltage-gated monoatomic cation channel activity"/>
    <property type="evidence" value="ECO:0007669"/>
    <property type="project" value="UniProtKB-ARBA"/>
</dbReference>
<comment type="subcellular location">
    <subcellularLocation>
        <location evidence="1">Membrane</location>
        <topology evidence="1">Multi-pass membrane protein</topology>
    </subcellularLocation>
</comment>
<dbReference type="CDD" id="cd02947">
    <property type="entry name" value="TRX_family"/>
    <property type="match status" value="1"/>
</dbReference>
<evidence type="ECO:0000256" key="11">
    <source>
        <dbReference type="SAM" id="Coils"/>
    </source>
</evidence>
<dbReference type="Gene3D" id="3.40.30.10">
    <property type="entry name" value="Glutaredoxin"/>
    <property type="match status" value="1"/>
</dbReference>
<feature type="transmembrane region" description="Helical" evidence="13">
    <location>
        <begin position="1142"/>
        <end position="1160"/>
    </location>
</feature>
<keyword evidence="11" id="KW-0175">Coiled coil</keyword>
<dbReference type="InterPro" id="IPR043203">
    <property type="entry name" value="VGCC_Ca_Na"/>
</dbReference>
<evidence type="ECO:0000256" key="7">
    <source>
        <dbReference type="ARBA" id="ARBA00023065"/>
    </source>
</evidence>
<keyword evidence="4" id="KW-0677">Repeat</keyword>
<keyword evidence="5" id="KW-0851">Voltage-gated channel</keyword>
<dbReference type="InterPro" id="IPR011990">
    <property type="entry name" value="TPR-like_helical_dom_sf"/>
</dbReference>
<name>A0A0M0J5X0_9EUKA</name>
<organism evidence="15 16">
    <name type="scientific">Chrysochromulina tobinii</name>
    <dbReference type="NCBI Taxonomy" id="1460289"/>
    <lineage>
        <taxon>Eukaryota</taxon>
        <taxon>Haptista</taxon>
        <taxon>Haptophyta</taxon>
        <taxon>Prymnesiophyceae</taxon>
        <taxon>Prymnesiales</taxon>
        <taxon>Chrysochromulinaceae</taxon>
        <taxon>Chrysochromulina</taxon>
    </lineage>
</organism>
<keyword evidence="6 13" id="KW-1133">Transmembrane helix</keyword>
<sequence length="1770" mass="195520">MPPARGPRSASPRTKPIAATKAKGRQQRVVVPPNFRDLLCATLKIQRWWRKKRWFTLMGKGVPIVRGWCGYAILPIYNPSLELQGVEGVRQYRSTSMGCLFGDSKLRLAAIAIIEWPWFERLTLAVVVLNCVDLAMLGPPDRPHAEYHDLIEDGATLYFTVELFLKVVAMGLIGHDDAYLADYWNQLDFVVVLTSWLLLLFPSLDNLSGMRAVRALRPLRAVNRLPELKQEVETLLVSLPQLADVAQLSAFIMVVFGVLGVQMFAGTLHYRCYEVGATRPIDASGDSRIVTLEGWTEIMYMLERASGPLACVYCVMIVVFGSFYVLNLFLAVMWAVNNRTPPRQPKSKKRKKPEAELVRLWGKQYLPAPLSAQAAAATASKEAAAVAFRLPSQTVLEAAANSPFGSAPPSTLRTASPLERFVNSVGFQKFILALIIASCLLLSMEHYPMTPEETEFFAEANVVMTLLFSLEMLLKHCALGCGGYWSDAFNRFDGTIVTISLVDIVAEFYWSELIVFRAFRLFRVFRIFRLVRVWESLRELLAALYNSLVQLFYLMILFALFIFIFALLGMQLFGDQFTEPKFAEPPRANFDSITFSMITVFIVANLEDWNTVRRNTERAVGVVSVPFFVALIVLLNFIMLNLVVATLIGTFDQQAAKARRKRLEREQEDIELLRDENEAADDDAAAVEAAESFYKGRRPSTLYKDNPEEEHDEEELAYASPGRLQGGGNQRGVLAYASRPRAAATSPSAHATPPPSPPERAYVELIEDDALRDIEAGEGMVEDPSDYALGLFGPRHSVRRFACALVEFQIGNSGLSFDNLIISIIIASSIAMAFNSCDLDPASELAARLYGIDLIAMGIFVMELAFKVLAYGFISTPRAYLQDPWNQLDFLVVTSGLLSLMSSSPATRMLRVLRVLRPLRLIARSKGMRTAIELLLRAMPRVIDVVAVYLIFLFVFSILGVQLFGGAFASCHTPTVCSLEGCKDSVLLLDRDACNMAEGATWRNPSSGNFDDTPSAMLLLFEMSTLEGWTAVMFGAIDVVAIGEAPVRDANVGNAIFFILWIILGSMLLLNLFVGVLVNVFNQIKQQEEEGGGEPGAPLMTDEQRQWTESMESALELKPLRVPPKPKNGLGACCYVLVRHKFFDACILSVILFNTVLMALDGYGAPPAEKHTLELLNNACTCVFITEAFCKIVALGCEYFSDGWNVFDFFVVLVSIADWLIHYIVILNSSGETNPTLLRVLRIVRLARILRTLRLVKSAQSLKLLLSMLLLSLPALSNILGIYLIMLSMYSLLGMQLFGNVSHGKYLDLDANFCTFGRAALTLFRCSTGESWNGLMHDMMVRPESGKCSDEERNCGSILAVPFFVSYIVLSTYIVLKMMIVLIIENYLRTLRRDRSSVKPEDAEIFMEVWSRFDPQASGLMPTKYLVDFVASLPPPLGLNPKSYPEGVLKRVHVQQYVFKLRNTAQIVEIKSPQEFEQLAVVASAQPPPVGGPVILDFYADWCGPCKQLTPKLEKLVTASQGAVRLAKINVDNLPEIAQALQVKSLPTVMLLHAGKLVDQFTGVLPDAQIKQFVDKAAALVGGAGVGPRALEEAATLLEGGDVPGATRAYAQLLALPEHAASARAGLALCALRDTPPNLALAQDLVAELHKNYASSLNKPEVRKAISTVALAAEAGDAAASGGPTEAEMRMTLEGAPRDHATRYALAQKLLGAGQHDESIEELLLVLRKGGKAWNEGAAKGLLLKIFDMLGTTDERAVKGRRRMNSYILM</sequence>
<dbReference type="GO" id="GO:0005248">
    <property type="term" value="F:voltage-gated sodium channel activity"/>
    <property type="evidence" value="ECO:0007669"/>
    <property type="project" value="TreeGrafter"/>
</dbReference>
<evidence type="ECO:0000313" key="16">
    <source>
        <dbReference type="Proteomes" id="UP000037460"/>
    </source>
</evidence>
<feature type="transmembrane region" description="Helical" evidence="13">
    <location>
        <begin position="309"/>
        <end position="336"/>
    </location>
</feature>
<evidence type="ECO:0000256" key="9">
    <source>
        <dbReference type="ARBA" id="ARBA00023180"/>
    </source>
</evidence>
<feature type="transmembrane region" description="Helical" evidence="13">
    <location>
        <begin position="426"/>
        <end position="444"/>
    </location>
</feature>
<feature type="transmembrane region" description="Helical" evidence="13">
    <location>
        <begin position="627"/>
        <end position="651"/>
    </location>
</feature>
<gene>
    <name evidence="15" type="ORF">Ctob_007889</name>
</gene>
<feature type="transmembrane region" description="Helical" evidence="13">
    <location>
        <begin position="1264"/>
        <end position="1286"/>
    </location>
</feature>
<dbReference type="Pfam" id="PF00520">
    <property type="entry name" value="Ion_trans"/>
    <property type="match status" value="4"/>
</dbReference>
<dbReference type="OrthoDB" id="19690at2759"/>
<dbReference type="EMBL" id="JWZX01003319">
    <property type="protein sequence ID" value="KOO21976.1"/>
    <property type="molecule type" value="Genomic_DNA"/>
</dbReference>
<feature type="transmembrane region" description="Helical" evidence="13">
    <location>
        <begin position="934"/>
        <end position="959"/>
    </location>
</feature>
<protein>
    <submittedName>
        <fullName evidence="15">Voltage-gated sodium channel</fullName>
    </submittedName>
</protein>
<feature type="transmembrane region" description="Helical" evidence="13">
    <location>
        <begin position="494"/>
        <end position="519"/>
    </location>
</feature>
<feature type="coiled-coil region" evidence="11">
    <location>
        <begin position="653"/>
        <end position="690"/>
    </location>
</feature>
<keyword evidence="2" id="KW-0813">Transport</keyword>
<evidence type="ECO:0000256" key="13">
    <source>
        <dbReference type="SAM" id="Phobius"/>
    </source>
</evidence>
<dbReference type="Gene3D" id="1.10.238.10">
    <property type="entry name" value="EF-hand"/>
    <property type="match status" value="1"/>
</dbReference>
<evidence type="ECO:0000256" key="8">
    <source>
        <dbReference type="ARBA" id="ARBA00023136"/>
    </source>
</evidence>
<comment type="caution">
    <text evidence="15">The sequence shown here is derived from an EMBL/GenBank/DDBJ whole genome shotgun (WGS) entry which is preliminary data.</text>
</comment>
<accession>A0A0M0J5X0</accession>
<feature type="transmembrane region" description="Helical" evidence="13">
    <location>
        <begin position="1209"/>
        <end position="1229"/>
    </location>
</feature>
<evidence type="ECO:0000259" key="14">
    <source>
        <dbReference type="PROSITE" id="PS51352"/>
    </source>
</evidence>
<dbReference type="PROSITE" id="PS51352">
    <property type="entry name" value="THIOREDOXIN_2"/>
    <property type="match status" value="1"/>
</dbReference>
<dbReference type="PROSITE" id="PS00194">
    <property type="entry name" value="THIOREDOXIN_1"/>
    <property type="match status" value="1"/>
</dbReference>
<evidence type="ECO:0000256" key="2">
    <source>
        <dbReference type="ARBA" id="ARBA00022448"/>
    </source>
</evidence>
<dbReference type="GO" id="GO:0006950">
    <property type="term" value="P:response to stress"/>
    <property type="evidence" value="ECO:0007669"/>
    <property type="project" value="UniProtKB-ARBA"/>
</dbReference>
<evidence type="ECO:0000256" key="5">
    <source>
        <dbReference type="ARBA" id="ARBA00022882"/>
    </source>
</evidence>
<dbReference type="PANTHER" id="PTHR10037">
    <property type="entry name" value="VOLTAGE-GATED CATION CHANNEL CALCIUM AND SODIUM"/>
    <property type="match status" value="1"/>
</dbReference>
<feature type="transmembrane region" description="Helical" evidence="13">
    <location>
        <begin position="456"/>
        <end position="474"/>
    </location>
</feature>
<proteinExistence type="predicted"/>
<evidence type="ECO:0000256" key="12">
    <source>
        <dbReference type="SAM" id="MobiDB-lite"/>
    </source>
</evidence>
<feature type="region of interest" description="Disordered" evidence="12">
    <location>
        <begin position="698"/>
        <end position="760"/>
    </location>
</feature>
<feature type="compositionally biased region" description="Low complexity" evidence="12">
    <location>
        <begin position="1"/>
        <end position="13"/>
    </location>
</feature>
<dbReference type="GO" id="GO:0001518">
    <property type="term" value="C:voltage-gated sodium channel complex"/>
    <property type="evidence" value="ECO:0007669"/>
    <property type="project" value="TreeGrafter"/>
</dbReference>
<dbReference type="Gene3D" id="1.20.120.350">
    <property type="entry name" value="Voltage-gated potassium channels. Chain C"/>
    <property type="match status" value="4"/>
</dbReference>
<feature type="transmembrane region" description="Helical" evidence="13">
    <location>
        <begin position="245"/>
        <end position="265"/>
    </location>
</feature>
<feature type="domain" description="Thioredoxin" evidence="14">
    <location>
        <begin position="1470"/>
        <end position="1579"/>
    </location>
</feature>
<dbReference type="SUPFAM" id="SSF52833">
    <property type="entry name" value="Thioredoxin-like"/>
    <property type="match status" value="1"/>
</dbReference>
<evidence type="ECO:0000256" key="3">
    <source>
        <dbReference type="ARBA" id="ARBA00022692"/>
    </source>
</evidence>
<dbReference type="InterPro" id="IPR027359">
    <property type="entry name" value="Volt_channel_dom_sf"/>
</dbReference>
<keyword evidence="16" id="KW-1185">Reference proteome</keyword>
<keyword evidence="3 13" id="KW-0812">Transmembrane</keyword>
<feature type="compositionally biased region" description="Acidic residues" evidence="12">
    <location>
        <begin position="707"/>
        <end position="716"/>
    </location>
</feature>
<keyword evidence="7" id="KW-0406">Ion transport</keyword>
<reference evidence="16" key="1">
    <citation type="journal article" date="2015" name="PLoS Genet.">
        <title>Genome Sequence and Transcriptome Analyses of Chrysochromulina tobin: Metabolic Tools for Enhanced Algal Fitness in the Prominent Order Prymnesiales (Haptophyceae).</title>
        <authorList>
            <person name="Hovde B.T."/>
            <person name="Deodato C.R."/>
            <person name="Hunsperger H.M."/>
            <person name="Ryken S.A."/>
            <person name="Yost W."/>
            <person name="Jha R.K."/>
            <person name="Patterson J."/>
            <person name="Monnat R.J. Jr."/>
            <person name="Barlow S.B."/>
            <person name="Starkenburg S.R."/>
            <person name="Cattolico R.A."/>
        </authorList>
    </citation>
    <scope>NUCLEOTIDE SEQUENCE</scope>
    <source>
        <strain evidence="16">CCMP291</strain>
    </source>
</reference>
<dbReference type="FunFam" id="1.20.120.350:FF:000009">
    <property type="entry name" value="Voltage-dependent T-type calcium channel subunit alpha"/>
    <property type="match status" value="1"/>
</dbReference>
<dbReference type="Proteomes" id="UP000037460">
    <property type="component" value="Unassembled WGS sequence"/>
</dbReference>
<feature type="transmembrane region" description="Helical" evidence="13">
    <location>
        <begin position="1359"/>
        <end position="1384"/>
    </location>
</feature>
<evidence type="ECO:0000256" key="6">
    <source>
        <dbReference type="ARBA" id="ARBA00022989"/>
    </source>
</evidence>
<evidence type="ECO:0000256" key="10">
    <source>
        <dbReference type="ARBA" id="ARBA00023303"/>
    </source>
</evidence>
<dbReference type="PANTHER" id="PTHR10037:SF62">
    <property type="entry name" value="SODIUM CHANNEL PROTEIN 60E"/>
    <property type="match status" value="1"/>
</dbReference>
<evidence type="ECO:0000256" key="4">
    <source>
        <dbReference type="ARBA" id="ARBA00022737"/>
    </source>
</evidence>
<dbReference type="InterPro" id="IPR031649">
    <property type="entry name" value="GPHH_dom"/>
</dbReference>
<dbReference type="Gene3D" id="1.10.287.70">
    <property type="match status" value="4"/>
</dbReference>
<evidence type="ECO:0000256" key="1">
    <source>
        <dbReference type="ARBA" id="ARBA00004141"/>
    </source>
</evidence>
<dbReference type="Pfam" id="PF16905">
    <property type="entry name" value="GPHH"/>
    <property type="match status" value="1"/>
</dbReference>